<dbReference type="Pfam" id="PF17836">
    <property type="entry name" value="PglD_N"/>
    <property type="match status" value="1"/>
</dbReference>
<dbReference type="Pfam" id="PF00132">
    <property type="entry name" value="Hexapep"/>
    <property type="match status" value="1"/>
</dbReference>
<dbReference type="EMBL" id="BJYL01000003">
    <property type="protein sequence ID" value="GEN81821.1"/>
    <property type="molecule type" value="Genomic_DNA"/>
</dbReference>
<dbReference type="PANTHER" id="PTHR43300">
    <property type="entry name" value="ACETYLTRANSFERASE"/>
    <property type="match status" value="1"/>
</dbReference>
<dbReference type="InterPro" id="IPR020019">
    <property type="entry name" value="AcTrfase_PglD-like"/>
</dbReference>
<dbReference type="RefSeq" id="WP_147054269.1">
    <property type="nucleotide sequence ID" value="NZ_BJYL01000003.1"/>
</dbReference>
<name>A0A511Z302_9BACL</name>
<protein>
    <submittedName>
        <fullName evidence="6">Putative acetyltransferase EpsM</fullName>
    </submittedName>
</protein>
<dbReference type="PANTHER" id="PTHR43300:SF7">
    <property type="entry name" value="UDP-N-ACETYLBACILLOSAMINE N-ACETYLTRANSFERASE"/>
    <property type="match status" value="1"/>
</dbReference>
<keyword evidence="7" id="KW-1185">Reference proteome</keyword>
<feature type="binding site" evidence="4">
    <location>
        <position position="70"/>
    </location>
    <ligand>
        <name>substrate</name>
    </ligand>
</feature>
<dbReference type="OrthoDB" id="9794407at2"/>
<evidence type="ECO:0000256" key="4">
    <source>
        <dbReference type="PIRSR" id="PIRSR620019-2"/>
    </source>
</evidence>
<dbReference type="Gene3D" id="3.40.50.20">
    <property type="match status" value="1"/>
</dbReference>
<organism evidence="6 7">
    <name type="scientific">Sporosarcina luteola</name>
    <dbReference type="NCBI Taxonomy" id="582850"/>
    <lineage>
        <taxon>Bacteria</taxon>
        <taxon>Bacillati</taxon>
        <taxon>Bacillota</taxon>
        <taxon>Bacilli</taxon>
        <taxon>Bacillales</taxon>
        <taxon>Caryophanaceae</taxon>
        <taxon>Sporosarcina</taxon>
    </lineage>
</organism>
<accession>A0A511Z302</accession>
<dbReference type="InterPro" id="IPR041561">
    <property type="entry name" value="PglD_N"/>
</dbReference>
<sequence>MKNIVIIGDSGHAKVIVDIVDAHPDMRVYAKLDDKYDSQFIEDGIIKAPISNIESLFNQDATLKVILGIGMNAIREKIIMTYDLSSEVFVSLIHPSAVVSPSARLGVGTVVMPNVTINADSLIGDHVILNTGCVVEHDCVVGNFVHISPLAVITGGVHVGEGSHIGAGASVIPGVQIGKWSTVGAGATVITTIGDRETAVGNPARVIKREG</sequence>
<dbReference type="AlphaFoldDB" id="A0A511Z302"/>
<reference evidence="6 7" key="1">
    <citation type="submission" date="2019-07" db="EMBL/GenBank/DDBJ databases">
        <title>Whole genome shotgun sequence of Sporosarcina luteola NBRC 105378.</title>
        <authorList>
            <person name="Hosoyama A."/>
            <person name="Uohara A."/>
            <person name="Ohji S."/>
            <person name="Ichikawa N."/>
        </authorList>
    </citation>
    <scope>NUCLEOTIDE SEQUENCE [LARGE SCALE GENOMIC DNA]</scope>
    <source>
        <strain evidence="6 7">NBRC 105378</strain>
    </source>
</reference>
<dbReference type="NCBIfam" id="TIGR03570">
    <property type="entry name" value="NeuD_NnaD"/>
    <property type="match status" value="1"/>
</dbReference>
<keyword evidence="2" id="KW-0677">Repeat</keyword>
<feature type="binding site" evidence="4">
    <location>
        <begin position="10"/>
        <end position="12"/>
    </location>
    <ligand>
        <name>substrate</name>
    </ligand>
</feature>
<evidence type="ECO:0000256" key="3">
    <source>
        <dbReference type="PIRSR" id="PIRSR620019-1"/>
    </source>
</evidence>
<proteinExistence type="predicted"/>
<dbReference type="InterPro" id="IPR011004">
    <property type="entry name" value="Trimer_LpxA-like_sf"/>
</dbReference>
<feature type="domain" description="PglD N-terminal" evidence="5">
    <location>
        <begin position="3"/>
        <end position="80"/>
    </location>
</feature>
<dbReference type="InterPro" id="IPR018357">
    <property type="entry name" value="Hexapep_transf_CS"/>
</dbReference>
<dbReference type="GO" id="GO:0016740">
    <property type="term" value="F:transferase activity"/>
    <property type="evidence" value="ECO:0007669"/>
    <property type="project" value="UniProtKB-KW"/>
</dbReference>
<evidence type="ECO:0000313" key="6">
    <source>
        <dbReference type="EMBL" id="GEN81821.1"/>
    </source>
</evidence>
<dbReference type="Proteomes" id="UP000321901">
    <property type="component" value="Unassembled WGS sequence"/>
</dbReference>
<evidence type="ECO:0000259" key="5">
    <source>
        <dbReference type="Pfam" id="PF17836"/>
    </source>
</evidence>
<evidence type="ECO:0000256" key="2">
    <source>
        <dbReference type="ARBA" id="ARBA00022737"/>
    </source>
</evidence>
<dbReference type="Gene3D" id="2.160.10.10">
    <property type="entry name" value="Hexapeptide repeat proteins"/>
    <property type="match status" value="1"/>
</dbReference>
<feature type="site" description="Increases basicity of active site His" evidence="3">
    <location>
        <position position="138"/>
    </location>
</feature>
<dbReference type="CDD" id="cd03360">
    <property type="entry name" value="LbH_AT_putative"/>
    <property type="match status" value="1"/>
</dbReference>
<dbReference type="SUPFAM" id="SSF51161">
    <property type="entry name" value="Trimeric LpxA-like enzymes"/>
    <property type="match status" value="1"/>
</dbReference>
<comment type="caution">
    <text evidence="6">The sequence shown here is derived from an EMBL/GenBank/DDBJ whole genome shotgun (WGS) entry which is preliminary data.</text>
</comment>
<dbReference type="InterPro" id="IPR050179">
    <property type="entry name" value="Trans_hexapeptide_repeat"/>
</dbReference>
<gene>
    <name evidence="6" type="primary">epsM</name>
    <name evidence="6" type="ORF">SLU01_01330</name>
</gene>
<dbReference type="PROSITE" id="PS00101">
    <property type="entry name" value="HEXAPEP_TRANSFERASES"/>
    <property type="match status" value="1"/>
</dbReference>
<dbReference type="InterPro" id="IPR001451">
    <property type="entry name" value="Hexapep"/>
</dbReference>
<evidence type="ECO:0000313" key="7">
    <source>
        <dbReference type="Proteomes" id="UP000321901"/>
    </source>
</evidence>
<keyword evidence="1 6" id="KW-0808">Transferase</keyword>
<feature type="binding site" evidence="4">
    <location>
        <position position="146"/>
    </location>
    <ligand>
        <name>acetyl-CoA</name>
        <dbReference type="ChEBI" id="CHEBI:57288"/>
    </ligand>
</feature>
<feature type="active site" description="Proton acceptor" evidence="3">
    <location>
        <position position="137"/>
    </location>
</feature>
<evidence type="ECO:0000256" key="1">
    <source>
        <dbReference type="ARBA" id="ARBA00022679"/>
    </source>
</evidence>